<evidence type="ECO:0000259" key="1">
    <source>
        <dbReference type="Pfam" id="PF03358"/>
    </source>
</evidence>
<proteinExistence type="predicted"/>
<dbReference type="Proteomes" id="UP001205906">
    <property type="component" value="Unassembled WGS sequence"/>
</dbReference>
<comment type="caution">
    <text evidence="2">The sequence shown here is derived from an EMBL/GenBank/DDBJ whole genome shotgun (WGS) entry which is preliminary data.</text>
</comment>
<evidence type="ECO:0000313" key="3">
    <source>
        <dbReference type="Proteomes" id="UP001205906"/>
    </source>
</evidence>
<feature type="domain" description="NADPH-dependent FMN reductase-like" evidence="1">
    <location>
        <begin position="3"/>
        <end position="156"/>
    </location>
</feature>
<sequence>MPPRILVFAGSIRTGAFSGKLAACAAHELAQQGAEVTRIDLGDYLLPLMNEDLERDEGIPQNALRLARQIAGHHGFLVATPEYNHSIPPLLKNALDWVSRVKRDGERPLRPFENKVAALCSSSVGQFAGIRAINHLRAVLVACGVEVTSVQCSVGHGGEAFEEDGTLKDERSRKTLTKVAQSLIFHARTVAALETN</sequence>
<organism evidence="2 3">
    <name type="scientific">Mesorhizobium liriopis</name>
    <dbReference type="NCBI Taxonomy" id="2953882"/>
    <lineage>
        <taxon>Bacteria</taxon>
        <taxon>Pseudomonadati</taxon>
        <taxon>Pseudomonadota</taxon>
        <taxon>Alphaproteobacteria</taxon>
        <taxon>Hyphomicrobiales</taxon>
        <taxon>Phyllobacteriaceae</taxon>
        <taxon>Mesorhizobium</taxon>
    </lineage>
</organism>
<protein>
    <submittedName>
        <fullName evidence="2">NAD(P)H-dependent oxidoreductase</fullName>
    </submittedName>
</protein>
<dbReference type="PANTHER" id="PTHR30543">
    <property type="entry name" value="CHROMATE REDUCTASE"/>
    <property type="match status" value="1"/>
</dbReference>
<accession>A0ABT1C3M5</accession>
<dbReference type="Gene3D" id="3.40.50.360">
    <property type="match status" value="1"/>
</dbReference>
<reference evidence="2 3" key="1">
    <citation type="submission" date="2022-06" db="EMBL/GenBank/DDBJ databases">
        <title>Mesorhizobium sp. strain RP14 Genome sequencing and assembly.</title>
        <authorList>
            <person name="Kim I."/>
        </authorList>
    </citation>
    <scope>NUCLEOTIDE SEQUENCE [LARGE SCALE GENOMIC DNA]</scope>
    <source>
        <strain evidence="3">RP14(2022)</strain>
    </source>
</reference>
<dbReference type="Pfam" id="PF03358">
    <property type="entry name" value="FMN_red"/>
    <property type="match status" value="1"/>
</dbReference>
<dbReference type="InterPro" id="IPR050712">
    <property type="entry name" value="NAD(P)H-dep_reductase"/>
</dbReference>
<dbReference type="SUPFAM" id="SSF52218">
    <property type="entry name" value="Flavoproteins"/>
    <property type="match status" value="1"/>
</dbReference>
<gene>
    <name evidence="2" type="ORF">NGM99_06405</name>
</gene>
<dbReference type="PANTHER" id="PTHR30543:SF21">
    <property type="entry name" value="NAD(P)H-DEPENDENT FMN REDUCTASE LOT6"/>
    <property type="match status" value="1"/>
</dbReference>
<dbReference type="EMBL" id="JAMXQS010000003">
    <property type="protein sequence ID" value="MCO6049419.1"/>
    <property type="molecule type" value="Genomic_DNA"/>
</dbReference>
<evidence type="ECO:0000313" key="2">
    <source>
        <dbReference type="EMBL" id="MCO6049419.1"/>
    </source>
</evidence>
<dbReference type="InterPro" id="IPR029039">
    <property type="entry name" value="Flavoprotein-like_sf"/>
</dbReference>
<keyword evidence="3" id="KW-1185">Reference proteome</keyword>
<dbReference type="InterPro" id="IPR005025">
    <property type="entry name" value="FMN_Rdtase-like_dom"/>
</dbReference>
<name>A0ABT1C3M5_9HYPH</name>
<dbReference type="RefSeq" id="WP_252817239.1">
    <property type="nucleotide sequence ID" value="NZ_JAMXQS010000003.1"/>
</dbReference>